<dbReference type="AlphaFoldDB" id="A0A1E8PLD4"/>
<organism evidence="2 3">
    <name type="scientific">Janthinobacterium lividum</name>
    <dbReference type="NCBI Taxonomy" id="29581"/>
    <lineage>
        <taxon>Bacteria</taxon>
        <taxon>Pseudomonadati</taxon>
        <taxon>Pseudomonadota</taxon>
        <taxon>Betaproteobacteria</taxon>
        <taxon>Burkholderiales</taxon>
        <taxon>Oxalobacteraceae</taxon>
        <taxon>Janthinobacterium</taxon>
    </lineage>
</organism>
<proteinExistence type="predicted"/>
<gene>
    <name evidence="2" type="ORF">BA896_018885</name>
</gene>
<comment type="caution">
    <text evidence="2">The sequence shown here is derived from an EMBL/GenBank/DDBJ whole genome shotgun (WGS) entry which is preliminary data.</text>
</comment>
<evidence type="ECO:0000313" key="2">
    <source>
        <dbReference type="EMBL" id="OFJ47093.1"/>
    </source>
</evidence>
<evidence type="ECO:0000256" key="1">
    <source>
        <dbReference type="SAM" id="MobiDB-lite"/>
    </source>
</evidence>
<reference evidence="2 3" key="1">
    <citation type="submission" date="2016-10" db="EMBL/GenBank/DDBJ databases">
        <title>Updated version of Genome Assembly of Janthinobacterium lividum ERGS5:01.</title>
        <authorList>
            <person name="Kumar R."/>
            <person name="Acharya V."/>
            <person name="Singh D."/>
        </authorList>
    </citation>
    <scope>NUCLEOTIDE SEQUENCE [LARGE SCALE GENOMIC DNA]</scope>
    <source>
        <strain evidence="2 3">ERGS5:01</strain>
    </source>
</reference>
<dbReference type="EMBL" id="MAQB02000009">
    <property type="protein sequence ID" value="OFJ47093.1"/>
    <property type="molecule type" value="Genomic_DNA"/>
</dbReference>
<name>A0A1E8PLD4_9BURK</name>
<sequence>MDPAGRRAGAGIGGAQGHARAAAMADQADEVSMPAISVFGDAISAGTAAVRISTAPISNASRRTMSRPCSIPCPA</sequence>
<evidence type="ECO:0000313" key="3">
    <source>
        <dbReference type="Proteomes" id="UP000092634"/>
    </source>
</evidence>
<feature type="region of interest" description="Disordered" evidence="1">
    <location>
        <begin position="1"/>
        <end position="22"/>
    </location>
</feature>
<dbReference type="Proteomes" id="UP000092634">
    <property type="component" value="Unassembled WGS sequence"/>
</dbReference>
<protein>
    <submittedName>
        <fullName evidence="2">Uncharacterized protein</fullName>
    </submittedName>
</protein>
<accession>A0A1E8PLD4</accession>